<dbReference type="InterPro" id="IPR007047">
    <property type="entry name" value="Flp_Fap"/>
</dbReference>
<sequence>MRSRGKTRSAYSWGPTVIRFLKRLHRDRRGATAVEYGLILALIFLAMVGAIGRFANSVVNTWDTVIDTSQAAVERS</sequence>
<dbReference type="EMBL" id="QRBB01000001">
    <property type="protein sequence ID" value="RDS78676.1"/>
    <property type="molecule type" value="Genomic_DNA"/>
</dbReference>
<dbReference type="AlphaFoldDB" id="A0A395LNN2"/>
<gene>
    <name evidence="2" type="ORF">DL238_11695</name>
</gene>
<evidence type="ECO:0000256" key="1">
    <source>
        <dbReference type="SAM" id="Phobius"/>
    </source>
</evidence>
<proteinExistence type="predicted"/>
<organism evidence="2 3">
    <name type="scientific">Alteriqipengyuania lutimaris</name>
    <dbReference type="NCBI Taxonomy" id="1538146"/>
    <lineage>
        <taxon>Bacteria</taxon>
        <taxon>Pseudomonadati</taxon>
        <taxon>Pseudomonadota</taxon>
        <taxon>Alphaproteobacteria</taxon>
        <taxon>Sphingomonadales</taxon>
        <taxon>Erythrobacteraceae</taxon>
        <taxon>Alteriqipengyuania</taxon>
    </lineage>
</organism>
<keyword evidence="3" id="KW-1185">Reference proteome</keyword>
<name>A0A395LNN2_9SPHN</name>
<dbReference type="Pfam" id="PF04964">
    <property type="entry name" value="Flp_Fap"/>
    <property type="match status" value="1"/>
</dbReference>
<feature type="transmembrane region" description="Helical" evidence="1">
    <location>
        <begin position="33"/>
        <end position="55"/>
    </location>
</feature>
<evidence type="ECO:0000313" key="3">
    <source>
        <dbReference type="Proteomes" id="UP000254101"/>
    </source>
</evidence>
<accession>A0A395LNN2</accession>
<comment type="caution">
    <text evidence="2">The sequence shown here is derived from an EMBL/GenBank/DDBJ whole genome shotgun (WGS) entry which is preliminary data.</text>
</comment>
<evidence type="ECO:0000313" key="2">
    <source>
        <dbReference type="EMBL" id="RDS78676.1"/>
    </source>
</evidence>
<reference evidence="2 3" key="1">
    <citation type="submission" date="2018-07" db="EMBL/GenBank/DDBJ databases">
        <title>Erythrobacter nanhaiensis sp. nov., a novel member of the genus Erythrobacter isolated from the South China Sea.</title>
        <authorList>
            <person name="Chen X."/>
            <person name="Liu J."/>
        </authorList>
    </citation>
    <scope>NUCLEOTIDE SEQUENCE [LARGE SCALE GENOMIC DNA]</scope>
    <source>
        <strain evidence="2 3">S-5</strain>
    </source>
</reference>
<keyword evidence="1" id="KW-0472">Membrane</keyword>
<keyword evidence="1" id="KW-1133">Transmembrane helix</keyword>
<protein>
    <submittedName>
        <fullName evidence="2">Flp family type IVb pilin</fullName>
    </submittedName>
</protein>
<dbReference type="Proteomes" id="UP000254101">
    <property type="component" value="Unassembled WGS sequence"/>
</dbReference>
<dbReference type="OrthoDB" id="5325135at2"/>
<keyword evidence="1" id="KW-0812">Transmembrane</keyword>